<evidence type="ECO:0000256" key="4">
    <source>
        <dbReference type="ARBA" id="ARBA00022490"/>
    </source>
</evidence>
<evidence type="ECO:0000313" key="8">
    <source>
        <dbReference type="EMBL" id="ACX95218.1"/>
    </source>
</evidence>
<dbReference type="InterPro" id="IPR036388">
    <property type="entry name" value="WH-like_DNA-bd_sf"/>
</dbReference>
<keyword evidence="9" id="KW-1185">Reference proteome</keyword>
<evidence type="ECO:0000256" key="2">
    <source>
        <dbReference type="ARBA" id="ARBA00009695"/>
    </source>
</evidence>
<reference evidence="8 9" key="1">
    <citation type="submission" date="2009-10" db="EMBL/GenBank/DDBJ databases">
        <title>Complete sequence of Halothiobacillus neapolitanus c2.</title>
        <authorList>
            <consortium name="US DOE Joint Genome Institute"/>
            <person name="Lucas S."/>
            <person name="Copeland A."/>
            <person name="Lapidus A."/>
            <person name="Glavina del Rio T."/>
            <person name="Tice H."/>
            <person name="Bruce D."/>
            <person name="Goodwin L."/>
            <person name="Pitluck S."/>
            <person name="Davenport K."/>
            <person name="Brettin T."/>
            <person name="Detter J.C."/>
            <person name="Han C."/>
            <person name="Tapia R."/>
            <person name="Larimer F."/>
            <person name="Land M."/>
            <person name="Hauser L."/>
            <person name="Kyrpides N."/>
            <person name="Mikhailova N."/>
            <person name="Kerfeld C."/>
            <person name="Cannon G."/>
            <person name="Heinhort S."/>
        </authorList>
    </citation>
    <scope>NUCLEOTIDE SEQUENCE [LARGE SCALE GENOMIC DNA]</scope>
    <source>
        <strain evidence="9">ATCC 23641 / c2</strain>
    </source>
</reference>
<evidence type="ECO:0000259" key="6">
    <source>
        <dbReference type="Pfam" id="PF02631"/>
    </source>
</evidence>
<keyword evidence="4 5" id="KW-0963">Cytoplasm</keyword>
<dbReference type="HOGENOM" id="CLU_066607_3_2_6"/>
<sequence length="168" mass="19344">MAWHWQAKAQEDKTDAAKIEKVAVGLLARREHSAFELQRKLSQRGFDSLVIDDVISRLAEQGWQSDARYAEAYVRMRVERGYGRESIRAELGQRGVARAVIQTALDEADIDWLACAKRQIHRHYHAAPDGHDDQLRRYRHLLSRGFTPEQSRIASGQWRDAEGMDDAF</sequence>
<dbReference type="InterPro" id="IPR053926">
    <property type="entry name" value="RecX_HTH_1st"/>
</dbReference>
<dbReference type="EMBL" id="CP001801">
    <property type="protein sequence ID" value="ACX95218.1"/>
    <property type="molecule type" value="Genomic_DNA"/>
</dbReference>
<name>D0KXP5_HALNC</name>
<dbReference type="RefSeq" id="WP_012823254.1">
    <property type="nucleotide sequence ID" value="NC_013422.1"/>
</dbReference>
<accession>D0KXP5</accession>
<dbReference type="InterPro" id="IPR003783">
    <property type="entry name" value="Regulatory_RecX"/>
</dbReference>
<evidence type="ECO:0000313" key="9">
    <source>
        <dbReference type="Proteomes" id="UP000009102"/>
    </source>
</evidence>
<dbReference type="eggNOG" id="COG2137">
    <property type="taxonomic scope" value="Bacteria"/>
</dbReference>
<organism evidence="8 9">
    <name type="scientific">Halothiobacillus neapolitanus (strain ATCC 23641 / DSM 15147 / CIP 104769 / NCIMB 8539 / c2)</name>
    <name type="common">Thiobacillus neapolitanus</name>
    <dbReference type="NCBI Taxonomy" id="555778"/>
    <lineage>
        <taxon>Bacteria</taxon>
        <taxon>Pseudomonadati</taxon>
        <taxon>Pseudomonadota</taxon>
        <taxon>Gammaproteobacteria</taxon>
        <taxon>Chromatiales</taxon>
        <taxon>Halothiobacillaceae</taxon>
        <taxon>Halothiobacillus</taxon>
    </lineage>
</organism>
<dbReference type="STRING" id="555778.Hneap_0355"/>
<dbReference type="GO" id="GO:0006282">
    <property type="term" value="P:regulation of DNA repair"/>
    <property type="evidence" value="ECO:0007669"/>
    <property type="project" value="UniProtKB-UniRule"/>
</dbReference>
<gene>
    <name evidence="5" type="primary">recX</name>
    <name evidence="8" type="ordered locus">Hneap_0355</name>
</gene>
<dbReference type="Proteomes" id="UP000009102">
    <property type="component" value="Chromosome"/>
</dbReference>
<protein>
    <recommendedName>
        <fullName evidence="3 5">Regulatory protein RecX</fullName>
    </recommendedName>
</protein>
<evidence type="ECO:0000256" key="5">
    <source>
        <dbReference type="HAMAP-Rule" id="MF_01114"/>
    </source>
</evidence>
<dbReference type="PANTHER" id="PTHR33602">
    <property type="entry name" value="REGULATORY PROTEIN RECX FAMILY PROTEIN"/>
    <property type="match status" value="1"/>
</dbReference>
<dbReference type="HAMAP" id="MF_01114">
    <property type="entry name" value="RecX"/>
    <property type="match status" value="1"/>
</dbReference>
<dbReference type="OrthoDB" id="7066780at2"/>
<evidence type="ECO:0000256" key="3">
    <source>
        <dbReference type="ARBA" id="ARBA00018111"/>
    </source>
</evidence>
<feature type="domain" description="RecX second three-helical" evidence="6">
    <location>
        <begin position="65"/>
        <end position="105"/>
    </location>
</feature>
<dbReference type="PANTHER" id="PTHR33602:SF1">
    <property type="entry name" value="REGULATORY PROTEIN RECX FAMILY PROTEIN"/>
    <property type="match status" value="1"/>
</dbReference>
<dbReference type="Gene3D" id="1.10.10.10">
    <property type="entry name" value="Winged helix-like DNA-binding domain superfamily/Winged helix DNA-binding domain"/>
    <property type="match status" value="3"/>
</dbReference>
<comment type="function">
    <text evidence="5">Modulates RecA activity.</text>
</comment>
<evidence type="ECO:0000256" key="1">
    <source>
        <dbReference type="ARBA" id="ARBA00004496"/>
    </source>
</evidence>
<proteinExistence type="inferred from homology"/>
<evidence type="ECO:0000259" key="7">
    <source>
        <dbReference type="Pfam" id="PF21982"/>
    </source>
</evidence>
<dbReference type="GO" id="GO:0005737">
    <property type="term" value="C:cytoplasm"/>
    <property type="evidence" value="ECO:0007669"/>
    <property type="project" value="UniProtKB-SubCell"/>
</dbReference>
<dbReference type="KEGG" id="hna:Hneap_0355"/>
<feature type="domain" description="RecX first three-helical" evidence="7">
    <location>
        <begin position="23"/>
        <end position="58"/>
    </location>
</feature>
<dbReference type="InterPro" id="IPR053924">
    <property type="entry name" value="RecX_HTH_2nd"/>
</dbReference>
<dbReference type="AlphaFoldDB" id="D0KXP5"/>
<dbReference type="Pfam" id="PF21982">
    <property type="entry name" value="RecX_HTH1"/>
    <property type="match status" value="1"/>
</dbReference>
<comment type="subcellular location">
    <subcellularLocation>
        <location evidence="1 5">Cytoplasm</location>
    </subcellularLocation>
</comment>
<dbReference type="Pfam" id="PF02631">
    <property type="entry name" value="RecX_HTH2"/>
    <property type="match status" value="1"/>
</dbReference>
<comment type="similarity">
    <text evidence="2 5">Belongs to the RecX family.</text>
</comment>